<keyword evidence="1" id="KW-0812">Transmembrane</keyword>
<dbReference type="GO" id="GO:0005886">
    <property type="term" value="C:plasma membrane"/>
    <property type="evidence" value="ECO:0007669"/>
    <property type="project" value="UniProtKB-SubCell"/>
</dbReference>
<feature type="transmembrane region" description="Helical" evidence="1">
    <location>
        <begin position="130"/>
        <end position="149"/>
    </location>
</feature>
<feature type="transmembrane region" description="Helical" evidence="1">
    <location>
        <begin position="230"/>
        <end position="252"/>
    </location>
</feature>
<feature type="transmembrane region" description="Helical" evidence="1">
    <location>
        <begin position="55"/>
        <end position="76"/>
    </location>
</feature>
<dbReference type="PANTHER" id="PTHR43471">
    <property type="entry name" value="ABC TRANSPORTER PERMEASE"/>
    <property type="match status" value="1"/>
</dbReference>
<organism evidence="2 3">
    <name type="scientific">Chamaesiphon polymorphus CCALA 037</name>
    <dbReference type="NCBI Taxonomy" id="2107692"/>
    <lineage>
        <taxon>Bacteria</taxon>
        <taxon>Bacillati</taxon>
        <taxon>Cyanobacteriota</taxon>
        <taxon>Cyanophyceae</taxon>
        <taxon>Gomontiellales</taxon>
        <taxon>Chamaesiphonaceae</taxon>
        <taxon>Chamaesiphon</taxon>
    </lineage>
</organism>
<sequence length="257" mass="28065">MSLIRIWAVASNVFREVMRERIFLTIGFYAVLMLAAWQLLPAISGAAQDKILTDFGTASSSLLGVVITIFVGTNLINKEIEKRTVFTIVTKPISSIEFILGKHLGLSAVLAILVAGMTVIYLLVLTLSQINYQLGPLLLSSLFLFLELCLIAAASLLFGVFTSSILAILLTFSLYLVGHLSEGMVKLAGVTKNPGFQQLTDNLYLILPDLSRLNLKNDAVYGVLPPTDMLLINAGYALVYTTALLVTTTVIFSRRQF</sequence>
<feature type="transmembrane region" description="Helical" evidence="1">
    <location>
        <begin position="104"/>
        <end position="124"/>
    </location>
</feature>
<gene>
    <name evidence="2" type="ORF">C7B77_12235</name>
</gene>
<dbReference type="EMBL" id="PVWO01000132">
    <property type="protein sequence ID" value="PSB56317.1"/>
    <property type="molecule type" value="Genomic_DNA"/>
</dbReference>
<keyword evidence="3" id="KW-1185">Reference proteome</keyword>
<evidence type="ECO:0000313" key="3">
    <source>
        <dbReference type="Proteomes" id="UP000238937"/>
    </source>
</evidence>
<evidence type="ECO:0000256" key="1">
    <source>
        <dbReference type="SAM" id="Phobius"/>
    </source>
</evidence>
<comment type="caution">
    <text evidence="2">The sequence shown here is derived from an EMBL/GenBank/DDBJ whole genome shotgun (WGS) entry which is preliminary data.</text>
</comment>
<accession>A0A2T1GFI3</accession>
<name>A0A2T1GFI3_9CYAN</name>
<protein>
    <submittedName>
        <fullName evidence="2">ABC transporter permease</fullName>
    </submittedName>
</protein>
<dbReference type="OrthoDB" id="468402at2"/>
<proteinExistence type="predicted"/>
<dbReference type="Proteomes" id="UP000238937">
    <property type="component" value="Unassembled WGS sequence"/>
</dbReference>
<dbReference type="Pfam" id="PF12679">
    <property type="entry name" value="ABC2_membrane_2"/>
    <property type="match status" value="1"/>
</dbReference>
<dbReference type="GO" id="GO:0140359">
    <property type="term" value="F:ABC-type transporter activity"/>
    <property type="evidence" value="ECO:0007669"/>
    <property type="project" value="InterPro"/>
</dbReference>
<dbReference type="PANTHER" id="PTHR43471:SF10">
    <property type="entry name" value="SLL1107 PROTEIN"/>
    <property type="match status" value="1"/>
</dbReference>
<feature type="transmembrane region" description="Helical" evidence="1">
    <location>
        <begin position="21"/>
        <end position="43"/>
    </location>
</feature>
<reference evidence="2 3" key="1">
    <citation type="submission" date="2018-03" db="EMBL/GenBank/DDBJ databases">
        <title>The ancient ancestry and fast evolution of plastids.</title>
        <authorList>
            <person name="Moore K.R."/>
            <person name="Magnabosco C."/>
            <person name="Momper L."/>
            <person name="Gold D.A."/>
            <person name="Bosak T."/>
            <person name="Fournier G.P."/>
        </authorList>
    </citation>
    <scope>NUCLEOTIDE SEQUENCE [LARGE SCALE GENOMIC DNA]</scope>
    <source>
        <strain evidence="2 3">CCALA 037</strain>
    </source>
</reference>
<dbReference type="RefSeq" id="WP_106304776.1">
    <property type="nucleotide sequence ID" value="NZ_PVWO01000132.1"/>
</dbReference>
<keyword evidence="1" id="KW-0472">Membrane</keyword>
<keyword evidence="1" id="KW-1133">Transmembrane helix</keyword>
<feature type="transmembrane region" description="Helical" evidence="1">
    <location>
        <begin position="156"/>
        <end position="177"/>
    </location>
</feature>
<dbReference type="AlphaFoldDB" id="A0A2T1GFI3"/>
<evidence type="ECO:0000313" key="2">
    <source>
        <dbReference type="EMBL" id="PSB56317.1"/>
    </source>
</evidence>